<evidence type="ECO:0000313" key="2">
    <source>
        <dbReference type="Proteomes" id="UP001234989"/>
    </source>
</evidence>
<protein>
    <submittedName>
        <fullName evidence="1">Uncharacterized protein</fullName>
    </submittedName>
</protein>
<dbReference type="Proteomes" id="UP001234989">
    <property type="component" value="Chromosome 3"/>
</dbReference>
<evidence type="ECO:0000313" key="1">
    <source>
        <dbReference type="EMBL" id="WMV17835.1"/>
    </source>
</evidence>
<sequence>MLVWHNFMFYVVIFFPALPVHVTDLCYIRVFSCFMLSVETHDVCNTVYTDSGYVMVVDILYGSRSVSI</sequence>
<name>A0AAF0QAL1_SOLVR</name>
<reference evidence="1" key="1">
    <citation type="submission" date="2023-08" db="EMBL/GenBank/DDBJ databases">
        <title>A de novo genome assembly of Solanum verrucosum Schlechtendal, a Mexican diploid species geographically isolated from the other diploid A-genome species in potato relatives.</title>
        <authorList>
            <person name="Hosaka K."/>
        </authorList>
    </citation>
    <scope>NUCLEOTIDE SEQUENCE</scope>
    <source>
        <tissue evidence="1">Young leaves</tissue>
    </source>
</reference>
<keyword evidence="2" id="KW-1185">Reference proteome</keyword>
<proteinExistence type="predicted"/>
<dbReference type="AlphaFoldDB" id="A0AAF0QAL1"/>
<dbReference type="EMBL" id="CP133614">
    <property type="protein sequence ID" value="WMV17835.1"/>
    <property type="molecule type" value="Genomic_DNA"/>
</dbReference>
<organism evidence="1 2">
    <name type="scientific">Solanum verrucosum</name>
    <dbReference type="NCBI Taxonomy" id="315347"/>
    <lineage>
        <taxon>Eukaryota</taxon>
        <taxon>Viridiplantae</taxon>
        <taxon>Streptophyta</taxon>
        <taxon>Embryophyta</taxon>
        <taxon>Tracheophyta</taxon>
        <taxon>Spermatophyta</taxon>
        <taxon>Magnoliopsida</taxon>
        <taxon>eudicotyledons</taxon>
        <taxon>Gunneridae</taxon>
        <taxon>Pentapetalae</taxon>
        <taxon>asterids</taxon>
        <taxon>lamiids</taxon>
        <taxon>Solanales</taxon>
        <taxon>Solanaceae</taxon>
        <taxon>Solanoideae</taxon>
        <taxon>Solaneae</taxon>
        <taxon>Solanum</taxon>
    </lineage>
</organism>
<gene>
    <name evidence="1" type="ORF">MTR67_011220</name>
</gene>
<accession>A0AAF0QAL1</accession>